<keyword evidence="2" id="KW-1185">Reference proteome</keyword>
<name>A0ACC3DFS4_9PEZI</name>
<evidence type="ECO:0000313" key="2">
    <source>
        <dbReference type="Proteomes" id="UP001186974"/>
    </source>
</evidence>
<comment type="caution">
    <text evidence="1">The sequence shown here is derived from an EMBL/GenBank/DDBJ whole genome shotgun (WGS) entry which is preliminary data.</text>
</comment>
<proteinExistence type="predicted"/>
<organism evidence="1 2">
    <name type="scientific">Coniosporium uncinatum</name>
    <dbReference type="NCBI Taxonomy" id="93489"/>
    <lineage>
        <taxon>Eukaryota</taxon>
        <taxon>Fungi</taxon>
        <taxon>Dikarya</taxon>
        <taxon>Ascomycota</taxon>
        <taxon>Pezizomycotina</taxon>
        <taxon>Dothideomycetes</taxon>
        <taxon>Dothideomycetes incertae sedis</taxon>
        <taxon>Coniosporium</taxon>
    </lineage>
</organism>
<evidence type="ECO:0000313" key="1">
    <source>
        <dbReference type="EMBL" id="KAK3068834.1"/>
    </source>
</evidence>
<feature type="non-terminal residue" evidence="1">
    <location>
        <position position="1"/>
    </location>
</feature>
<dbReference type="Proteomes" id="UP001186974">
    <property type="component" value="Unassembled WGS sequence"/>
</dbReference>
<protein>
    <submittedName>
        <fullName evidence="1">Uncharacterized protein</fullName>
    </submittedName>
</protein>
<accession>A0ACC3DFS4</accession>
<gene>
    <name evidence="1" type="ORF">LTS18_000511</name>
</gene>
<dbReference type="EMBL" id="JAWDJW010005216">
    <property type="protein sequence ID" value="KAK3068834.1"/>
    <property type="molecule type" value="Genomic_DNA"/>
</dbReference>
<reference evidence="1" key="1">
    <citation type="submission" date="2024-09" db="EMBL/GenBank/DDBJ databases">
        <title>Black Yeasts Isolated from many extreme environments.</title>
        <authorList>
            <person name="Coleine C."/>
            <person name="Stajich J.E."/>
            <person name="Selbmann L."/>
        </authorList>
    </citation>
    <scope>NUCLEOTIDE SEQUENCE</scope>
    <source>
        <strain evidence="1">CCFEE 5737</strain>
    </source>
</reference>
<sequence length="320" mass="36112">ICAEDLGFHRSLDPQVATKLDEQNARLLSLASRLIGSGASGSAIRAPRLDEAEDVDGSWRSIVDVVDNLLERADTSLDEFSGQVRRLSPSQEAVAKTPTPRKGFGARNVAGHNIQKPQQLFEHVPTNTETDAWKPLLTSKPHAIVRLEESLRKIPSEHGDKYDTQFYLSHYKSTSPEARKLIDDQIRYQHPYQAEIEAYRYPNSLYTKADPIPYDPYDDTSATYVDTEKAVLEMLEELKSAKEIAIDLEHHDTHSYIGLVSLMQISTRNRDWIVDTLKPWRRRLECLNEVFADPNILKVGPATSIMVFPNSLTATGTARR</sequence>